<reference evidence="2 3" key="1">
    <citation type="journal article" date="2018" name="Genome Biol. Evol.">
        <title>Multiple Roots of Fruiting Body Formation in Amoebozoa.</title>
        <authorList>
            <person name="Hillmann F."/>
            <person name="Forbes G."/>
            <person name="Novohradska S."/>
            <person name="Ferling I."/>
            <person name="Riege K."/>
            <person name="Groth M."/>
            <person name="Westermann M."/>
            <person name="Marz M."/>
            <person name="Spaller T."/>
            <person name="Winckler T."/>
            <person name="Schaap P."/>
            <person name="Glockner G."/>
        </authorList>
    </citation>
    <scope>NUCLEOTIDE SEQUENCE [LARGE SCALE GENOMIC DNA]</scope>
    <source>
        <strain evidence="2 3">Jena</strain>
    </source>
</reference>
<comment type="caution">
    <text evidence="2">The sequence shown here is derived from an EMBL/GenBank/DDBJ whole genome shotgun (WGS) entry which is preliminary data.</text>
</comment>
<name>A0A2P6NHZ2_9EUKA</name>
<gene>
    <name evidence="2" type="ORF">PROFUN_09132</name>
</gene>
<accession>A0A2P6NHZ2</accession>
<evidence type="ECO:0000313" key="3">
    <source>
        <dbReference type="Proteomes" id="UP000241769"/>
    </source>
</evidence>
<dbReference type="Proteomes" id="UP000241769">
    <property type="component" value="Unassembled WGS sequence"/>
</dbReference>
<evidence type="ECO:0000313" key="2">
    <source>
        <dbReference type="EMBL" id="PRP83583.1"/>
    </source>
</evidence>
<organism evidence="2 3">
    <name type="scientific">Planoprotostelium fungivorum</name>
    <dbReference type="NCBI Taxonomy" id="1890364"/>
    <lineage>
        <taxon>Eukaryota</taxon>
        <taxon>Amoebozoa</taxon>
        <taxon>Evosea</taxon>
        <taxon>Variosea</taxon>
        <taxon>Cavosteliida</taxon>
        <taxon>Cavosteliaceae</taxon>
        <taxon>Planoprotostelium</taxon>
    </lineage>
</organism>
<evidence type="ECO:0000256" key="1">
    <source>
        <dbReference type="SAM" id="MobiDB-lite"/>
    </source>
</evidence>
<feature type="region of interest" description="Disordered" evidence="1">
    <location>
        <begin position="44"/>
        <end position="102"/>
    </location>
</feature>
<protein>
    <submittedName>
        <fullName evidence="2">Uncharacterized protein</fullName>
    </submittedName>
</protein>
<dbReference type="EMBL" id="MDYQ01000080">
    <property type="protein sequence ID" value="PRP83583.1"/>
    <property type="molecule type" value="Genomic_DNA"/>
</dbReference>
<keyword evidence="3" id="KW-1185">Reference proteome</keyword>
<dbReference type="InParanoid" id="A0A2P6NHZ2"/>
<feature type="compositionally biased region" description="Polar residues" evidence="1">
    <location>
        <begin position="44"/>
        <end position="57"/>
    </location>
</feature>
<proteinExistence type="predicted"/>
<dbReference type="AlphaFoldDB" id="A0A2P6NHZ2"/>
<sequence>MRLLACRQTLSKRDTKPHYLIASPSLIRASTEGRTHYFKNYTKMSDAQQSAPQTQPNAEPRAPAGPLRNPLLNRVGAKKERKHFDSADWAMQSAAAPGQDKK</sequence>